<dbReference type="EMBL" id="FN649728">
    <property type="protein sequence ID" value="CBN76073.1"/>
    <property type="molecule type" value="Genomic_DNA"/>
</dbReference>
<evidence type="ECO:0000313" key="3">
    <source>
        <dbReference type="Proteomes" id="UP000002630"/>
    </source>
</evidence>
<accession>D8LKC8</accession>
<keyword evidence="3" id="KW-1185">Reference proteome</keyword>
<feature type="region of interest" description="Disordered" evidence="1">
    <location>
        <begin position="1"/>
        <end position="67"/>
    </location>
</feature>
<feature type="compositionally biased region" description="Low complexity" evidence="1">
    <location>
        <begin position="52"/>
        <end position="67"/>
    </location>
</feature>
<evidence type="ECO:0000256" key="1">
    <source>
        <dbReference type="SAM" id="MobiDB-lite"/>
    </source>
</evidence>
<proteinExistence type="predicted"/>
<reference evidence="2 3" key="1">
    <citation type="journal article" date="2010" name="Nature">
        <title>The Ectocarpus genome and the independent evolution of multicellularity in brown algae.</title>
        <authorList>
            <person name="Cock J.M."/>
            <person name="Sterck L."/>
            <person name="Rouze P."/>
            <person name="Scornet D."/>
            <person name="Allen A.E."/>
            <person name="Amoutzias G."/>
            <person name="Anthouard V."/>
            <person name="Artiguenave F."/>
            <person name="Aury J.M."/>
            <person name="Badger J.H."/>
            <person name="Beszteri B."/>
            <person name="Billiau K."/>
            <person name="Bonnet E."/>
            <person name="Bothwell J.H."/>
            <person name="Bowler C."/>
            <person name="Boyen C."/>
            <person name="Brownlee C."/>
            <person name="Carrano C.J."/>
            <person name="Charrier B."/>
            <person name="Cho G.Y."/>
            <person name="Coelho S.M."/>
            <person name="Collen J."/>
            <person name="Corre E."/>
            <person name="Da Silva C."/>
            <person name="Delage L."/>
            <person name="Delaroque N."/>
            <person name="Dittami S.M."/>
            <person name="Doulbeau S."/>
            <person name="Elias M."/>
            <person name="Farnham G."/>
            <person name="Gachon C.M."/>
            <person name="Gschloessl B."/>
            <person name="Heesch S."/>
            <person name="Jabbari K."/>
            <person name="Jubin C."/>
            <person name="Kawai H."/>
            <person name="Kimura K."/>
            <person name="Kloareg B."/>
            <person name="Kupper F.C."/>
            <person name="Lang D."/>
            <person name="Le Bail A."/>
            <person name="Leblanc C."/>
            <person name="Lerouge P."/>
            <person name="Lohr M."/>
            <person name="Lopez P.J."/>
            <person name="Martens C."/>
            <person name="Maumus F."/>
            <person name="Michel G."/>
            <person name="Miranda-Saavedra D."/>
            <person name="Morales J."/>
            <person name="Moreau H."/>
            <person name="Motomura T."/>
            <person name="Nagasato C."/>
            <person name="Napoli C.A."/>
            <person name="Nelson D.R."/>
            <person name="Nyvall-Collen P."/>
            <person name="Peters A.F."/>
            <person name="Pommier C."/>
            <person name="Potin P."/>
            <person name="Poulain J."/>
            <person name="Quesneville H."/>
            <person name="Read B."/>
            <person name="Rensing S.A."/>
            <person name="Ritter A."/>
            <person name="Rousvoal S."/>
            <person name="Samanta M."/>
            <person name="Samson G."/>
            <person name="Schroeder D.C."/>
            <person name="Segurens B."/>
            <person name="Strittmatter M."/>
            <person name="Tonon T."/>
            <person name="Tregear J.W."/>
            <person name="Valentin K."/>
            <person name="von Dassow P."/>
            <person name="Yamagishi T."/>
            <person name="Van de Peer Y."/>
            <person name="Wincker P."/>
        </authorList>
    </citation>
    <scope>NUCLEOTIDE SEQUENCE [LARGE SCALE GENOMIC DNA]</scope>
    <source>
        <strain evidence="3">Ec32 / CCAP1310/4</strain>
    </source>
</reference>
<organism evidence="2 3">
    <name type="scientific">Ectocarpus siliculosus</name>
    <name type="common">Brown alga</name>
    <name type="synonym">Conferva siliculosa</name>
    <dbReference type="NCBI Taxonomy" id="2880"/>
    <lineage>
        <taxon>Eukaryota</taxon>
        <taxon>Sar</taxon>
        <taxon>Stramenopiles</taxon>
        <taxon>Ochrophyta</taxon>
        <taxon>PX clade</taxon>
        <taxon>Phaeophyceae</taxon>
        <taxon>Ectocarpales</taxon>
        <taxon>Ectocarpaceae</taxon>
        <taxon>Ectocarpus</taxon>
    </lineage>
</organism>
<sequence>MTMHPPARPPLGPASATATKPRLAEWVKVEGEDDDSDVDTANSLRGGGSGGSAPSSTGSKLSCATSPAAAAAAAAAAAVAAGVFPAGAGTTPPEAKGSEDLGGGRQTPAKGDGERVFTEAEVGGGPKGGVVEAEAREGGGGTAPAAAAPATAAVASRKLADWIKDGGADDSEAETSTSGCLSLSLMVGGVWIVACPRSREKTKNLSSRNLVLFSLVMVWTGNRV</sequence>
<feature type="compositionally biased region" description="Pro residues" evidence="1">
    <location>
        <begin position="1"/>
        <end position="12"/>
    </location>
</feature>
<gene>
    <name evidence="2" type="ORF">Esi_0293_0004</name>
</gene>
<evidence type="ECO:0000313" key="2">
    <source>
        <dbReference type="EMBL" id="CBN76073.1"/>
    </source>
</evidence>
<dbReference type="InParanoid" id="D8LKC8"/>
<dbReference type="Proteomes" id="UP000002630">
    <property type="component" value="Linkage Group LG03"/>
</dbReference>
<protein>
    <submittedName>
        <fullName evidence="2">Uncharacterized protein</fullName>
    </submittedName>
</protein>
<name>D8LKC8_ECTSI</name>
<feature type="region of interest" description="Disordered" evidence="1">
    <location>
        <begin position="90"/>
        <end position="114"/>
    </location>
</feature>
<dbReference type="EMBL" id="FN648479">
    <property type="protein sequence ID" value="CBN76073.1"/>
    <property type="molecule type" value="Genomic_DNA"/>
</dbReference>
<dbReference type="AlphaFoldDB" id="D8LKC8"/>